<dbReference type="AlphaFoldDB" id="A0A0G1RGH7"/>
<sequence length="76" mass="8716">MQTVQNGVYYSGGDNQTTITSQSTWVQPQTQIQAFPDIKAAYQTLFPQILGTEVMHYTPTMWRQSKKHIRLLVSLL</sequence>
<proteinExistence type="predicted"/>
<accession>A0A0G1RGH7</accession>
<organism evidence="1 2">
    <name type="scientific">candidate division WWE3 bacterium GW2011_GWB1_47_11</name>
    <dbReference type="NCBI Taxonomy" id="1619117"/>
    <lineage>
        <taxon>Bacteria</taxon>
        <taxon>Katanobacteria</taxon>
    </lineage>
</organism>
<name>A0A0G1RGH7_UNCKA</name>
<dbReference type="Proteomes" id="UP000034684">
    <property type="component" value="Unassembled WGS sequence"/>
</dbReference>
<evidence type="ECO:0000313" key="2">
    <source>
        <dbReference type="Proteomes" id="UP000034684"/>
    </source>
</evidence>
<protein>
    <submittedName>
        <fullName evidence="1">Uncharacterized protein</fullName>
    </submittedName>
</protein>
<evidence type="ECO:0000313" key="1">
    <source>
        <dbReference type="EMBL" id="KKU56429.1"/>
    </source>
</evidence>
<gene>
    <name evidence="1" type="ORF">UX79_C0033G0002</name>
</gene>
<dbReference type="EMBL" id="LCNN01000033">
    <property type="protein sequence ID" value="KKU56429.1"/>
    <property type="molecule type" value="Genomic_DNA"/>
</dbReference>
<comment type="caution">
    <text evidence="1">The sequence shown here is derived from an EMBL/GenBank/DDBJ whole genome shotgun (WGS) entry which is preliminary data.</text>
</comment>
<reference evidence="1 2" key="1">
    <citation type="journal article" date="2015" name="Nature">
        <title>rRNA introns, odd ribosomes, and small enigmatic genomes across a large radiation of phyla.</title>
        <authorList>
            <person name="Brown C.T."/>
            <person name="Hug L.A."/>
            <person name="Thomas B.C."/>
            <person name="Sharon I."/>
            <person name="Castelle C.J."/>
            <person name="Singh A."/>
            <person name="Wilkins M.J."/>
            <person name="Williams K.H."/>
            <person name="Banfield J.F."/>
        </authorList>
    </citation>
    <scope>NUCLEOTIDE SEQUENCE [LARGE SCALE GENOMIC DNA]</scope>
</reference>